<dbReference type="EMBL" id="CALNXI010000945">
    <property type="protein sequence ID" value="CAH3148134.1"/>
    <property type="molecule type" value="Genomic_DNA"/>
</dbReference>
<accession>A0ABN8PTD1</accession>
<sequence>MATVKATELKGVQEGIGATYGEKGEKSIWTRTTGEGHDKRQCTVQLTYLPMVSLA</sequence>
<protein>
    <submittedName>
        <fullName evidence="1">Uncharacterized protein</fullName>
    </submittedName>
</protein>
<reference evidence="1 2" key="1">
    <citation type="submission" date="2022-05" db="EMBL/GenBank/DDBJ databases">
        <authorList>
            <consortium name="Genoscope - CEA"/>
            <person name="William W."/>
        </authorList>
    </citation>
    <scope>NUCLEOTIDE SEQUENCE [LARGE SCALE GENOMIC DNA]</scope>
</reference>
<keyword evidence="2" id="KW-1185">Reference proteome</keyword>
<evidence type="ECO:0000313" key="2">
    <source>
        <dbReference type="Proteomes" id="UP001159427"/>
    </source>
</evidence>
<comment type="caution">
    <text evidence="1">The sequence shown here is derived from an EMBL/GenBank/DDBJ whole genome shotgun (WGS) entry which is preliminary data.</text>
</comment>
<organism evidence="1 2">
    <name type="scientific">Porites evermanni</name>
    <dbReference type="NCBI Taxonomy" id="104178"/>
    <lineage>
        <taxon>Eukaryota</taxon>
        <taxon>Metazoa</taxon>
        <taxon>Cnidaria</taxon>
        <taxon>Anthozoa</taxon>
        <taxon>Hexacorallia</taxon>
        <taxon>Scleractinia</taxon>
        <taxon>Fungiina</taxon>
        <taxon>Poritidae</taxon>
        <taxon>Porites</taxon>
    </lineage>
</organism>
<dbReference type="Proteomes" id="UP001159427">
    <property type="component" value="Unassembled WGS sequence"/>
</dbReference>
<proteinExistence type="predicted"/>
<gene>
    <name evidence="1" type="ORF">PEVE_00044492</name>
</gene>
<name>A0ABN8PTD1_9CNID</name>
<evidence type="ECO:0000313" key="1">
    <source>
        <dbReference type="EMBL" id="CAH3148134.1"/>
    </source>
</evidence>